<feature type="region of interest" description="Disordered" evidence="1">
    <location>
        <begin position="268"/>
        <end position="288"/>
    </location>
</feature>
<feature type="domain" description="DUF6818" evidence="2">
    <location>
        <begin position="13"/>
        <end position="79"/>
    </location>
</feature>
<keyword evidence="4" id="KW-1185">Reference proteome</keyword>
<accession>M4BJ62</accession>
<evidence type="ECO:0000259" key="2">
    <source>
        <dbReference type="Pfam" id="PF20681"/>
    </source>
</evidence>
<dbReference type="EnsemblProtists" id="HpaT806440">
    <property type="protein sequence ID" value="HpaP806440"/>
    <property type="gene ID" value="HpaG806440"/>
</dbReference>
<dbReference type="HOGENOM" id="CLU_967902_0_0_1"/>
<reference evidence="4" key="1">
    <citation type="journal article" date="2010" name="Science">
        <title>Signatures of adaptation to obligate biotrophy in the Hyaloperonospora arabidopsidis genome.</title>
        <authorList>
            <person name="Baxter L."/>
            <person name="Tripathy S."/>
            <person name="Ishaque N."/>
            <person name="Boot N."/>
            <person name="Cabral A."/>
            <person name="Kemen E."/>
            <person name="Thines M."/>
            <person name="Ah-Fong A."/>
            <person name="Anderson R."/>
            <person name="Badejoko W."/>
            <person name="Bittner-Eddy P."/>
            <person name="Boore J.L."/>
            <person name="Chibucos M.C."/>
            <person name="Coates M."/>
            <person name="Dehal P."/>
            <person name="Delehaunty K."/>
            <person name="Dong S."/>
            <person name="Downton P."/>
            <person name="Dumas B."/>
            <person name="Fabro G."/>
            <person name="Fronick C."/>
            <person name="Fuerstenberg S.I."/>
            <person name="Fulton L."/>
            <person name="Gaulin E."/>
            <person name="Govers F."/>
            <person name="Hughes L."/>
            <person name="Humphray S."/>
            <person name="Jiang R.H."/>
            <person name="Judelson H."/>
            <person name="Kamoun S."/>
            <person name="Kyung K."/>
            <person name="Meijer H."/>
            <person name="Minx P."/>
            <person name="Morris P."/>
            <person name="Nelson J."/>
            <person name="Phuntumart V."/>
            <person name="Qutob D."/>
            <person name="Rehmany A."/>
            <person name="Rougon-Cardoso A."/>
            <person name="Ryden P."/>
            <person name="Torto-Alalibo T."/>
            <person name="Studholme D."/>
            <person name="Wang Y."/>
            <person name="Win J."/>
            <person name="Wood J."/>
            <person name="Clifton S.W."/>
            <person name="Rogers J."/>
            <person name="Van den Ackerveken G."/>
            <person name="Jones J.D."/>
            <person name="McDowell J.M."/>
            <person name="Beynon J."/>
            <person name="Tyler B.M."/>
        </authorList>
    </citation>
    <scope>NUCLEOTIDE SEQUENCE [LARGE SCALE GENOMIC DNA]</scope>
    <source>
        <strain evidence="4">Emoy2</strain>
    </source>
</reference>
<name>M4BJ62_HYAAE</name>
<evidence type="ECO:0000256" key="1">
    <source>
        <dbReference type="SAM" id="MobiDB-lite"/>
    </source>
</evidence>
<dbReference type="Pfam" id="PF20681">
    <property type="entry name" value="DUF6818"/>
    <property type="match status" value="1"/>
</dbReference>
<proteinExistence type="predicted"/>
<dbReference type="InParanoid" id="M4BJ62"/>
<dbReference type="InterPro" id="IPR049203">
    <property type="entry name" value="DUF6818"/>
</dbReference>
<dbReference type="Proteomes" id="UP000011713">
    <property type="component" value="Unassembled WGS sequence"/>
</dbReference>
<dbReference type="AlphaFoldDB" id="M4BJ62"/>
<dbReference type="VEuPathDB" id="FungiDB:HpaG806440"/>
<protein>
    <recommendedName>
        <fullName evidence="2">DUF6818 domain-containing protein</fullName>
    </recommendedName>
</protein>
<evidence type="ECO:0000313" key="3">
    <source>
        <dbReference type="EnsemblProtists" id="HpaP806440"/>
    </source>
</evidence>
<dbReference type="EMBL" id="JH598312">
    <property type="status" value="NOT_ANNOTATED_CDS"/>
    <property type="molecule type" value="Genomic_DNA"/>
</dbReference>
<sequence length="288" mass="32755">MLTLVEDRLPDSSTEWDELAGVYNQRRSTGTLAAIGAGLKRHFNLYANIRKPTGDPTRLEKVRKVKRARWNTQMKVDTEKDDDDPQELLVIDSSQSVFQQTSLAGMGNETDTEPSPPLTQFSFPSVASVAEESLSEVVQTTLNNVEDREDIGNGSEGLESHEDFERKAISCAPITTTCSTSNASATPNRQTGLTPQMSVSARRRINLDKAIMQIIRADSDAMRTVANVSPMHEMMMAQLRNDSAQGRTDEHRWESEYARRDVEIRDEWVRYETEREDRRRRDEDEREE</sequence>
<evidence type="ECO:0000313" key="4">
    <source>
        <dbReference type="Proteomes" id="UP000011713"/>
    </source>
</evidence>
<organism evidence="3 4">
    <name type="scientific">Hyaloperonospora arabidopsidis (strain Emoy2)</name>
    <name type="common">Downy mildew agent</name>
    <name type="synonym">Peronospora arabidopsidis</name>
    <dbReference type="NCBI Taxonomy" id="559515"/>
    <lineage>
        <taxon>Eukaryota</taxon>
        <taxon>Sar</taxon>
        <taxon>Stramenopiles</taxon>
        <taxon>Oomycota</taxon>
        <taxon>Peronosporomycetes</taxon>
        <taxon>Peronosporales</taxon>
        <taxon>Peronosporaceae</taxon>
        <taxon>Hyaloperonospora</taxon>
    </lineage>
</organism>
<reference evidence="3" key="2">
    <citation type="submission" date="2015-06" db="UniProtKB">
        <authorList>
            <consortium name="EnsemblProtists"/>
        </authorList>
    </citation>
    <scope>IDENTIFICATION</scope>
    <source>
        <strain evidence="3">Emoy2</strain>
    </source>
</reference>